<dbReference type="Pfam" id="PF03449">
    <property type="entry name" value="GreA_GreB_N"/>
    <property type="match status" value="1"/>
</dbReference>
<evidence type="ECO:0000256" key="3">
    <source>
        <dbReference type="ARBA" id="ARBA00023163"/>
    </source>
</evidence>
<dbReference type="PANTHER" id="PTHR30437">
    <property type="entry name" value="TRANSCRIPTION ELONGATION FACTOR GREA"/>
    <property type="match status" value="1"/>
</dbReference>
<dbReference type="GO" id="GO:0070063">
    <property type="term" value="F:RNA polymerase binding"/>
    <property type="evidence" value="ECO:0007669"/>
    <property type="project" value="InterPro"/>
</dbReference>
<dbReference type="PROSITE" id="PS00830">
    <property type="entry name" value="GREAB_2"/>
    <property type="match status" value="1"/>
</dbReference>
<dbReference type="SUPFAM" id="SSF54534">
    <property type="entry name" value="FKBP-like"/>
    <property type="match status" value="1"/>
</dbReference>
<dbReference type="Gene3D" id="3.10.50.30">
    <property type="entry name" value="Transcription elongation factor, GreA/GreB, C-terminal domain"/>
    <property type="match status" value="1"/>
</dbReference>
<dbReference type="Gene3D" id="1.10.287.180">
    <property type="entry name" value="Transcription elongation factor, GreA/GreB, N-terminal domain"/>
    <property type="match status" value="1"/>
</dbReference>
<dbReference type="AlphaFoldDB" id="A0A6J4KCX9"/>
<evidence type="ECO:0000256" key="1">
    <source>
        <dbReference type="ARBA" id="ARBA00008213"/>
    </source>
</evidence>
<keyword evidence="6" id="KW-0251">Elongation factor</keyword>
<keyword evidence="6" id="KW-0648">Protein biosynthesis</keyword>
<dbReference type="PANTHER" id="PTHR30437:SF4">
    <property type="entry name" value="TRANSCRIPTION ELONGATION FACTOR GREA"/>
    <property type="match status" value="1"/>
</dbReference>
<dbReference type="InterPro" id="IPR001437">
    <property type="entry name" value="Tscrpt_elong_fac_GreA/B_C"/>
</dbReference>
<proteinExistence type="inferred from homology"/>
<organism evidence="6">
    <name type="scientific">uncultured Gemmatimonadaceae bacterium</name>
    <dbReference type="NCBI Taxonomy" id="246130"/>
    <lineage>
        <taxon>Bacteria</taxon>
        <taxon>Pseudomonadati</taxon>
        <taxon>Gemmatimonadota</taxon>
        <taxon>Gemmatimonadia</taxon>
        <taxon>Gemmatimonadales</taxon>
        <taxon>Gemmatimonadaceae</taxon>
        <taxon>environmental samples</taxon>
    </lineage>
</organism>
<evidence type="ECO:0000313" key="6">
    <source>
        <dbReference type="EMBL" id="CAA9302250.1"/>
    </source>
</evidence>
<dbReference type="PROSITE" id="PS00829">
    <property type="entry name" value="GREAB_1"/>
    <property type="match status" value="1"/>
</dbReference>
<evidence type="ECO:0000259" key="4">
    <source>
        <dbReference type="Pfam" id="PF01272"/>
    </source>
</evidence>
<dbReference type="EMBL" id="CADCTU010000200">
    <property type="protein sequence ID" value="CAA9302250.1"/>
    <property type="molecule type" value="Genomic_DNA"/>
</dbReference>
<feature type="domain" description="Transcription elongation factor GreA/GreB N-terminal" evidence="5">
    <location>
        <begin position="7"/>
        <end position="66"/>
    </location>
</feature>
<dbReference type="InterPro" id="IPR018151">
    <property type="entry name" value="TF_GreA/GreB_CS"/>
</dbReference>
<gene>
    <name evidence="6" type="ORF">AVDCRST_MAG11-917</name>
</gene>
<dbReference type="InterPro" id="IPR036805">
    <property type="entry name" value="Tscrpt_elong_fac_GreA/B_N_sf"/>
</dbReference>
<evidence type="ECO:0000256" key="2">
    <source>
        <dbReference type="ARBA" id="ARBA00023015"/>
    </source>
</evidence>
<keyword evidence="3" id="KW-0804">Transcription</keyword>
<dbReference type="GO" id="GO:0003746">
    <property type="term" value="F:translation elongation factor activity"/>
    <property type="evidence" value="ECO:0007669"/>
    <property type="project" value="UniProtKB-KW"/>
</dbReference>
<reference evidence="6" key="1">
    <citation type="submission" date="2020-02" db="EMBL/GenBank/DDBJ databases">
        <authorList>
            <person name="Meier V. D."/>
        </authorList>
    </citation>
    <scope>NUCLEOTIDE SEQUENCE</scope>
    <source>
        <strain evidence="6">AVDCRST_MAG11</strain>
    </source>
</reference>
<accession>A0A6J4KCX9</accession>
<dbReference type="GO" id="GO:0006354">
    <property type="term" value="P:DNA-templated transcription elongation"/>
    <property type="evidence" value="ECO:0007669"/>
    <property type="project" value="TreeGrafter"/>
</dbReference>
<sequence>MIEALKQKLGDEVEKLQHELNVTLPNEIRKAVELGDLRENSEYKAALERQQFVQARLGQLRQRLSKLSQVDLSQISHDTVGLGSRVVVEDEKTGARESYYLVFGDAEFDEGQVSMASPIGRALVGKAVGDVAILKLPTSVRRLKVIELATIHESAAK</sequence>
<comment type="similarity">
    <text evidence="1">Belongs to the GreA/GreB family.</text>
</comment>
<evidence type="ECO:0000259" key="5">
    <source>
        <dbReference type="Pfam" id="PF03449"/>
    </source>
</evidence>
<name>A0A6J4KCX9_9BACT</name>
<protein>
    <submittedName>
        <fullName evidence="6">Transcription elongation factor GreA</fullName>
    </submittedName>
</protein>
<dbReference type="Pfam" id="PF01272">
    <property type="entry name" value="GreA_GreB"/>
    <property type="match status" value="1"/>
</dbReference>
<dbReference type="InterPro" id="IPR036953">
    <property type="entry name" value="GreA/GreB_C_sf"/>
</dbReference>
<keyword evidence="2" id="KW-0805">Transcription regulation</keyword>
<dbReference type="GO" id="GO:0032784">
    <property type="term" value="P:regulation of DNA-templated transcription elongation"/>
    <property type="evidence" value="ECO:0007669"/>
    <property type="project" value="InterPro"/>
</dbReference>
<dbReference type="GO" id="GO:0003677">
    <property type="term" value="F:DNA binding"/>
    <property type="evidence" value="ECO:0007669"/>
    <property type="project" value="InterPro"/>
</dbReference>
<dbReference type="SUPFAM" id="SSF46557">
    <property type="entry name" value="GreA transcript cleavage protein, N-terminal domain"/>
    <property type="match status" value="1"/>
</dbReference>
<dbReference type="PIRSF" id="PIRSF006092">
    <property type="entry name" value="GreA_GreB"/>
    <property type="match status" value="1"/>
</dbReference>
<dbReference type="InterPro" id="IPR022691">
    <property type="entry name" value="Tscrpt_elong_fac_GreA/B_N"/>
</dbReference>
<dbReference type="InterPro" id="IPR023459">
    <property type="entry name" value="Tscrpt_elong_fac_GreA/B_fam"/>
</dbReference>
<feature type="domain" description="Transcription elongation factor GreA/GreB C-terminal" evidence="4">
    <location>
        <begin position="76"/>
        <end position="148"/>
    </location>
</feature>